<accession>W4M5N8</accession>
<dbReference type="SUPFAM" id="SSF50939">
    <property type="entry name" value="Sialidases"/>
    <property type="match status" value="1"/>
</dbReference>
<protein>
    <recommendedName>
        <fullName evidence="3">Glycosyl hydrolase</fullName>
    </recommendedName>
</protein>
<dbReference type="AlphaFoldDB" id="W4M5N8"/>
<comment type="caution">
    <text evidence="1">The sequence shown here is derived from an EMBL/GenBank/DDBJ whole genome shotgun (WGS) entry which is preliminary data.</text>
</comment>
<dbReference type="EMBL" id="AZHX01001004">
    <property type="protein sequence ID" value="ETX05246.1"/>
    <property type="molecule type" value="Genomic_DNA"/>
</dbReference>
<evidence type="ECO:0000313" key="1">
    <source>
        <dbReference type="EMBL" id="ETX05246.1"/>
    </source>
</evidence>
<dbReference type="Gene3D" id="2.130.10.10">
    <property type="entry name" value="YVTN repeat-like/Quinoprotein amine dehydrogenase"/>
    <property type="match status" value="1"/>
</dbReference>
<dbReference type="PANTHER" id="PTHR43739">
    <property type="entry name" value="XYLOGLUCANASE (EUROFUNG)"/>
    <property type="match status" value="1"/>
</dbReference>
<dbReference type="InterPro" id="IPR052025">
    <property type="entry name" value="Xyloglucanase_GH74"/>
</dbReference>
<dbReference type="InterPro" id="IPR036278">
    <property type="entry name" value="Sialidase_sf"/>
</dbReference>
<reference evidence="1 2" key="1">
    <citation type="journal article" date="2014" name="Nature">
        <title>An environmental bacterial taxon with a large and distinct metabolic repertoire.</title>
        <authorList>
            <person name="Wilson M.C."/>
            <person name="Mori T."/>
            <person name="Ruckert C."/>
            <person name="Uria A.R."/>
            <person name="Helf M.J."/>
            <person name="Takada K."/>
            <person name="Gernert C."/>
            <person name="Steffens U.A."/>
            <person name="Heycke N."/>
            <person name="Schmitt S."/>
            <person name="Rinke C."/>
            <person name="Helfrich E.J."/>
            <person name="Brachmann A.O."/>
            <person name="Gurgui C."/>
            <person name="Wakimoto T."/>
            <person name="Kracht M."/>
            <person name="Crusemann M."/>
            <person name="Hentschel U."/>
            <person name="Abe I."/>
            <person name="Matsunaga S."/>
            <person name="Kalinowski J."/>
            <person name="Takeyama H."/>
            <person name="Piel J."/>
        </authorList>
    </citation>
    <scope>NUCLEOTIDE SEQUENCE [LARGE SCALE GENOMIC DNA]</scope>
    <source>
        <strain evidence="2">TSY2</strain>
    </source>
</reference>
<keyword evidence="2" id="KW-1185">Reference proteome</keyword>
<name>W4M5N8_9BACT</name>
<feature type="non-terminal residue" evidence="1">
    <location>
        <position position="1"/>
    </location>
</feature>
<evidence type="ECO:0000313" key="2">
    <source>
        <dbReference type="Proteomes" id="UP000019140"/>
    </source>
</evidence>
<feature type="non-terminal residue" evidence="1">
    <location>
        <position position="463"/>
    </location>
</feature>
<dbReference type="Gene3D" id="2.60.40.4070">
    <property type="match status" value="1"/>
</dbReference>
<dbReference type="InterPro" id="IPR015943">
    <property type="entry name" value="WD40/YVTN_repeat-like_dom_sf"/>
</dbReference>
<dbReference type="Proteomes" id="UP000019140">
    <property type="component" value="Unassembled WGS sequence"/>
</dbReference>
<proteinExistence type="predicted"/>
<gene>
    <name evidence="1" type="ORF">ETSY2_24100</name>
</gene>
<dbReference type="PANTHER" id="PTHR43739:SF5">
    <property type="entry name" value="EXO-ALPHA-SIALIDASE"/>
    <property type="match status" value="1"/>
</dbReference>
<dbReference type="HOGENOM" id="CLU_589916_0_0_7"/>
<organism evidence="1 2">
    <name type="scientific">Candidatus Entotheonella gemina</name>
    <dbReference type="NCBI Taxonomy" id="1429439"/>
    <lineage>
        <taxon>Bacteria</taxon>
        <taxon>Pseudomonadati</taxon>
        <taxon>Nitrospinota/Tectimicrobiota group</taxon>
        <taxon>Candidatus Tectimicrobiota</taxon>
        <taxon>Candidatus Entotheonellia</taxon>
        <taxon>Candidatus Entotheonellales</taxon>
        <taxon>Candidatus Entotheonellaceae</taxon>
        <taxon>Candidatus Entotheonella</taxon>
    </lineage>
</organism>
<dbReference type="GO" id="GO:0010411">
    <property type="term" value="P:xyloglucan metabolic process"/>
    <property type="evidence" value="ECO:0007669"/>
    <property type="project" value="TreeGrafter"/>
</dbReference>
<dbReference type="CDD" id="cd15482">
    <property type="entry name" value="Sialidase_non-viral"/>
    <property type="match status" value="1"/>
</dbReference>
<evidence type="ECO:0008006" key="3">
    <source>
        <dbReference type="Google" id="ProtNLM"/>
    </source>
</evidence>
<sequence length="463" mass="51413">YDHSTGQVRIVTVWPEVYGGWGAKDTKYRFQWTYPICFSPHDAHVLYVTGNRVFRSTNEGASWEAISPDLTRNDESKLGPSGGPITKDTTGAEHYCTIFAFAESPHEPGVFWSGSDDGLLHISRDHGATWTNITPPELPEWTLISMIELSPHDPASAYMAATRYRLDDGQPYLFKTQDYGATWERITNGLPPDDFTRAIREDPNRRGLLYAGTETGLYISLDDGASWQPMQGNLPVVPVYDLVVKEKDLVVATHGRSFWILDDLTPLYQLTDEMAQGQFHLFTPRPAYRMPGVMGGGRPAEPGKNYRIAMGYAATFTESSTPEGDTVRTFLDAGTNPPAGVIVTYTLRQPAESVSLRFLDARGELIREFSNAPEANQSTAPHVSTTAGTHRFEWNMRYADARAVAGDKSTERDLAGPVAPPGPYQVELRVGEESQRASFEIRTDPRLSATPDDLQAQFDLLIK</sequence>